<proteinExistence type="predicted"/>
<evidence type="ECO:0000256" key="1">
    <source>
        <dbReference type="SAM" id="MobiDB-lite"/>
    </source>
</evidence>
<feature type="region of interest" description="Disordered" evidence="1">
    <location>
        <begin position="111"/>
        <end position="133"/>
    </location>
</feature>
<evidence type="ECO:0000256" key="2">
    <source>
        <dbReference type="SAM" id="SignalP"/>
    </source>
</evidence>
<feature type="chain" id="PRO_5011121031" evidence="2">
    <location>
        <begin position="21"/>
        <end position="133"/>
    </location>
</feature>
<dbReference type="AlphaFoldDB" id="A0A1Z4JHH1"/>
<accession>A0A1Z4JHH1</accession>
<keyword evidence="2" id="KW-0732">Signal</keyword>
<evidence type="ECO:0000313" key="4">
    <source>
        <dbReference type="Proteomes" id="UP000217895"/>
    </source>
</evidence>
<gene>
    <name evidence="3" type="ORF">NIES2135_30420</name>
</gene>
<organism evidence="3 4">
    <name type="scientific">Leptolyngbya boryana NIES-2135</name>
    <dbReference type="NCBI Taxonomy" id="1973484"/>
    <lineage>
        <taxon>Bacteria</taxon>
        <taxon>Bacillati</taxon>
        <taxon>Cyanobacteriota</taxon>
        <taxon>Cyanophyceae</taxon>
        <taxon>Leptolyngbyales</taxon>
        <taxon>Leptolyngbyaceae</taxon>
        <taxon>Leptolyngbya group</taxon>
        <taxon>Leptolyngbya</taxon>
    </lineage>
</organism>
<keyword evidence="4" id="KW-1185">Reference proteome</keyword>
<dbReference type="EMBL" id="AP018203">
    <property type="protein sequence ID" value="BAY56212.1"/>
    <property type="molecule type" value="Genomic_DNA"/>
</dbReference>
<name>A0A1Z4JHH1_LEPBY</name>
<feature type="signal peptide" evidence="2">
    <location>
        <begin position="1"/>
        <end position="20"/>
    </location>
</feature>
<reference evidence="3 4" key="1">
    <citation type="submission" date="2017-06" db="EMBL/GenBank/DDBJ databases">
        <title>Genome sequencing of cyanobaciteial culture collection at National Institute for Environmental Studies (NIES).</title>
        <authorList>
            <person name="Hirose Y."/>
            <person name="Shimura Y."/>
            <person name="Fujisawa T."/>
            <person name="Nakamura Y."/>
            <person name="Kawachi M."/>
        </authorList>
    </citation>
    <scope>NUCLEOTIDE SEQUENCE [LARGE SCALE GENOMIC DNA]</scope>
    <source>
        <strain evidence="3 4">NIES-2135</strain>
    </source>
</reference>
<protein>
    <submittedName>
        <fullName evidence="3">Uncharacterized protein</fullName>
    </submittedName>
</protein>
<evidence type="ECO:0000313" key="3">
    <source>
        <dbReference type="EMBL" id="BAY56212.1"/>
    </source>
</evidence>
<dbReference type="Proteomes" id="UP000217895">
    <property type="component" value="Chromosome"/>
</dbReference>
<sequence>MKRFLIALLLWLSIAFPAYAAERCRPVNDQEVCIVSIRRSAKNYWEYRAIVKVDGAVKPLQIDDCRSKTTIQDNKVLELFEQDGTAEAVCSFFKPPRDAFGVADGKPRIMSTLPTAKLPKQKLPPQRSPEPIQ</sequence>